<proteinExistence type="predicted"/>
<dbReference type="Pfam" id="PF12678">
    <property type="entry name" value="zf-rbx1"/>
    <property type="match status" value="1"/>
</dbReference>
<dbReference type="InterPro" id="IPR013083">
    <property type="entry name" value="Znf_RING/FYVE/PHD"/>
</dbReference>
<feature type="transmembrane region" description="Helical" evidence="8">
    <location>
        <begin position="303"/>
        <end position="325"/>
    </location>
</feature>
<evidence type="ECO:0000313" key="10">
    <source>
        <dbReference type="EMBL" id="KIK95145.1"/>
    </source>
</evidence>
<accession>A0A0D0E8R0</accession>
<dbReference type="GO" id="GO:0016567">
    <property type="term" value="P:protein ubiquitination"/>
    <property type="evidence" value="ECO:0007669"/>
    <property type="project" value="UniProtKB-UniPathway"/>
</dbReference>
<comment type="pathway">
    <text evidence="1">Protein modification; protein ubiquitination.</text>
</comment>
<keyword evidence="4" id="KW-0833">Ubl conjugation pathway</keyword>
<feature type="region of interest" description="Disordered" evidence="7">
    <location>
        <begin position="1"/>
        <end position="60"/>
    </location>
</feature>
<feature type="region of interest" description="Disordered" evidence="7">
    <location>
        <begin position="462"/>
        <end position="483"/>
    </location>
</feature>
<dbReference type="GO" id="GO:0008270">
    <property type="term" value="F:zinc ion binding"/>
    <property type="evidence" value="ECO:0007669"/>
    <property type="project" value="UniProtKB-KW"/>
</dbReference>
<keyword evidence="3 6" id="KW-0863">Zinc-finger</keyword>
<feature type="compositionally biased region" description="Polar residues" evidence="7">
    <location>
        <begin position="44"/>
        <end position="54"/>
    </location>
</feature>
<reference evidence="10 11" key="1">
    <citation type="submission" date="2014-04" db="EMBL/GenBank/DDBJ databases">
        <authorList>
            <consortium name="DOE Joint Genome Institute"/>
            <person name="Kuo A."/>
            <person name="Kohler A."/>
            <person name="Jargeat P."/>
            <person name="Nagy L.G."/>
            <person name="Floudas D."/>
            <person name="Copeland A."/>
            <person name="Barry K.W."/>
            <person name="Cichocki N."/>
            <person name="Veneault-Fourrey C."/>
            <person name="LaButti K."/>
            <person name="Lindquist E.A."/>
            <person name="Lipzen A."/>
            <person name="Lundell T."/>
            <person name="Morin E."/>
            <person name="Murat C."/>
            <person name="Sun H."/>
            <person name="Tunlid A."/>
            <person name="Henrissat B."/>
            <person name="Grigoriev I.V."/>
            <person name="Hibbett D.S."/>
            <person name="Martin F."/>
            <person name="Nordberg H.P."/>
            <person name="Cantor M.N."/>
            <person name="Hua S.X."/>
        </authorList>
    </citation>
    <scope>NUCLEOTIDE SEQUENCE [LARGE SCALE GENOMIC DNA]</scope>
    <source>
        <strain evidence="10 11">Ve08.2h10</strain>
    </source>
</reference>
<dbReference type="SUPFAM" id="SSF57850">
    <property type="entry name" value="RING/U-box"/>
    <property type="match status" value="1"/>
</dbReference>
<feature type="compositionally biased region" description="Polar residues" evidence="7">
    <location>
        <begin position="12"/>
        <end position="27"/>
    </location>
</feature>
<evidence type="ECO:0000256" key="6">
    <source>
        <dbReference type="PROSITE-ProRule" id="PRU00175"/>
    </source>
</evidence>
<dbReference type="Gene3D" id="3.30.40.10">
    <property type="entry name" value="Zinc/RING finger domain, C3HC4 (zinc finger)"/>
    <property type="match status" value="1"/>
</dbReference>
<dbReference type="InterPro" id="IPR053238">
    <property type="entry name" value="RING-H2_zinc_finger"/>
</dbReference>
<feature type="compositionally biased region" description="Basic and acidic residues" evidence="7">
    <location>
        <begin position="398"/>
        <end position="413"/>
    </location>
</feature>
<evidence type="ECO:0000256" key="1">
    <source>
        <dbReference type="ARBA" id="ARBA00004906"/>
    </source>
</evidence>
<evidence type="ECO:0000256" key="4">
    <source>
        <dbReference type="ARBA" id="ARBA00022786"/>
    </source>
</evidence>
<evidence type="ECO:0000256" key="7">
    <source>
        <dbReference type="SAM" id="MobiDB-lite"/>
    </source>
</evidence>
<feature type="transmembrane region" description="Helical" evidence="8">
    <location>
        <begin position="115"/>
        <end position="136"/>
    </location>
</feature>
<feature type="compositionally biased region" description="Low complexity" evidence="7">
    <location>
        <begin position="222"/>
        <end position="233"/>
    </location>
</feature>
<dbReference type="InterPro" id="IPR001841">
    <property type="entry name" value="Znf_RING"/>
</dbReference>
<keyword evidence="5" id="KW-0862">Zinc</keyword>
<feature type="compositionally biased region" description="Polar residues" evidence="7">
    <location>
        <begin position="463"/>
        <end position="475"/>
    </location>
</feature>
<dbReference type="CDD" id="cd16448">
    <property type="entry name" value="RING-H2"/>
    <property type="match status" value="1"/>
</dbReference>
<feature type="transmembrane region" description="Helical" evidence="8">
    <location>
        <begin position="279"/>
        <end position="297"/>
    </location>
</feature>
<evidence type="ECO:0000256" key="8">
    <source>
        <dbReference type="SAM" id="Phobius"/>
    </source>
</evidence>
<dbReference type="OrthoDB" id="8062037at2759"/>
<dbReference type="PROSITE" id="PS50089">
    <property type="entry name" value="ZF_RING_2"/>
    <property type="match status" value="1"/>
</dbReference>
<keyword evidence="11" id="KW-1185">Reference proteome</keyword>
<keyword evidence="8" id="KW-0812">Transmembrane</keyword>
<evidence type="ECO:0000256" key="5">
    <source>
        <dbReference type="ARBA" id="ARBA00022833"/>
    </source>
</evidence>
<feature type="region of interest" description="Disordered" evidence="7">
    <location>
        <begin position="186"/>
        <end position="233"/>
    </location>
</feature>
<dbReference type="SMART" id="SM00184">
    <property type="entry name" value="RING"/>
    <property type="match status" value="1"/>
</dbReference>
<reference evidence="11" key="2">
    <citation type="submission" date="2015-01" db="EMBL/GenBank/DDBJ databases">
        <title>Evolutionary Origins and Diversification of the Mycorrhizal Mutualists.</title>
        <authorList>
            <consortium name="DOE Joint Genome Institute"/>
            <consortium name="Mycorrhizal Genomics Consortium"/>
            <person name="Kohler A."/>
            <person name="Kuo A."/>
            <person name="Nagy L.G."/>
            <person name="Floudas D."/>
            <person name="Copeland A."/>
            <person name="Barry K.W."/>
            <person name="Cichocki N."/>
            <person name="Veneault-Fourrey C."/>
            <person name="LaButti K."/>
            <person name="Lindquist E.A."/>
            <person name="Lipzen A."/>
            <person name="Lundell T."/>
            <person name="Morin E."/>
            <person name="Murat C."/>
            <person name="Riley R."/>
            <person name="Ohm R."/>
            <person name="Sun H."/>
            <person name="Tunlid A."/>
            <person name="Henrissat B."/>
            <person name="Grigoriev I.V."/>
            <person name="Hibbett D.S."/>
            <person name="Martin F."/>
        </authorList>
    </citation>
    <scope>NUCLEOTIDE SEQUENCE [LARGE SCALE GENOMIC DNA]</scope>
    <source>
        <strain evidence="11">Ve08.2h10</strain>
    </source>
</reference>
<dbReference type="AlphaFoldDB" id="A0A0D0E8R0"/>
<gene>
    <name evidence="10" type="ORF">PAXRUDRAFT_827297</name>
</gene>
<organism evidence="10 11">
    <name type="scientific">Paxillus rubicundulus Ve08.2h10</name>
    <dbReference type="NCBI Taxonomy" id="930991"/>
    <lineage>
        <taxon>Eukaryota</taxon>
        <taxon>Fungi</taxon>
        <taxon>Dikarya</taxon>
        <taxon>Basidiomycota</taxon>
        <taxon>Agaricomycotina</taxon>
        <taxon>Agaricomycetes</taxon>
        <taxon>Agaricomycetidae</taxon>
        <taxon>Boletales</taxon>
        <taxon>Paxilineae</taxon>
        <taxon>Paxillaceae</taxon>
        <taxon>Paxillus</taxon>
    </lineage>
</organism>
<feature type="transmembrane region" description="Helical" evidence="8">
    <location>
        <begin position="245"/>
        <end position="267"/>
    </location>
</feature>
<dbReference type="STRING" id="930991.A0A0D0E8R0"/>
<evidence type="ECO:0000259" key="9">
    <source>
        <dbReference type="PROSITE" id="PS50089"/>
    </source>
</evidence>
<feature type="region of interest" description="Disordered" evidence="7">
    <location>
        <begin position="396"/>
        <end position="423"/>
    </location>
</feature>
<dbReference type="InParanoid" id="A0A0D0E8R0"/>
<dbReference type="InterPro" id="IPR024766">
    <property type="entry name" value="Znf_RING_H2"/>
</dbReference>
<sequence>MSEASAADAQSLRRTQSTGDIPTVTQPSRARISASHRRSGQGGHHTNTSSSTNDVEWAEPTPWLRQAGQTPSRTQESLVPAQPITHRSRSLYCKIKELLGMGPDASRTRKALVSLLWTLTYNFIQGVTVVALLSAASVTKNPLDSGVYQIKACGRALVAWNCIWMVRLTLSSGLAYWNFLRTRAASSSPRDEPEPASRPSGSQGVHPTGTRHRGQRSRGSRRTSNVSASASATEAEERPVPYNHIYARLSLFLSMLTLTWFLTAHILEYTSINTYRLSAPLVWWLTFAILCTMYLLVLEVVLFGFLVFMVLPFIMLFYSIVLLCLGRHPLQNPHYIKPEIGKLPKAIVDRIPLVIYIPPPPDDLSTPISLPKPVHSYPPKPPISLPRKRFAFFRTKSSKQDKARGADTSDTKTKSPTAAGKEELETWEDNWEQCEHPFVRLEGNRAACAICLMDFEEPRRLSASPQQKSTNQYSPIASPPNRAEEVEIRVERITEEERDALPRLKDAGEGPQPLRLLACGHVFHKTCIDPWLTDVSGRCPVCQRPVEIDDMRQKKSRRRQRS</sequence>
<feature type="transmembrane region" description="Helical" evidence="8">
    <location>
        <begin position="157"/>
        <end position="179"/>
    </location>
</feature>
<dbReference type="EMBL" id="KN825061">
    <property type="protein sequence ID" value="KIK95145.1"/>
    <property type="molecule type" value="Genomic_DNA"/>
</dbReference>
<name>A0A0D0E8R0_9AGAM</name>
<evidence type="ECO:0000256" key="2">
    <source>
        <dbReference type="ARBA" id="ARBA00022723"/>
    </source>
</evidence>
<feature type="domain" description="RING-type" evidence="9">
    <location>
        <begin position="448"/>
        <end position="543"/>
    </location>
</feature>
<dbReference type="PANTHER" id="PTHR14155">
    <property type="entry name" value="RING FINGER DOMAIN-CONTAINING"/>
    <property type="match status" value="1"/>
</dbReference>
<evidence type="ECO:0000313" key="11">
    <source>
        <dbReference type="Proteomes" id="UP000054538"/>
    </source>
</evidence>
<feature type="compositionally biased region" description="Basic residues" evidence="7">
    <location>
        <begin position="209"/>
        <end position="221"/>
    </location>
</feature>
<evidence type="ECO:0000256" key="3">
    <source>
        <dbReference type="ARBA" id="ARBA00022771"/>
    </source>
</evidence>
<keyword evidence="8" id="KW-1133">Transmembrane helix</keyword>
<dbReference type="GO" id="GO:0051603">
    <property type="term" value="P:proteolysis involved in protein catabolic process"/>
    <property type="evidence" value="ECO:0007669"/>
    <property type="project" value="UniProtKB-ARBA"/>
</dbReference>
<protein>
    <recommendedName>
        <fullName evidence="9">RING-type domain-containing protein</fullName>
    </recommendedName>
</protein>
<dbReference type="PANTHER" id="PTHR14155:SF627">
    <property type="entry name" value="OS06G0192800 PROTEIN"/>
    <property type="match status" value="1"/>
</dbReference>
<dbReference type="Proteomes" id="UP000054538">
    <property type="component" value="Unassembled WGS sequence"/>
</dbReference>
<keyword evidence="8" id="KW-0472">Membrane</keyword>
<keyword evidence="2" id="KW-0479">Metal-binding</keyword>
<dbReference type="UniPathway" id="UPA00143"/>
<dbReference type="HOGENOM" id="CLU_026647_0_0_1"/>